<gene>
    <name evidence="1" type="ORF">LO80_03125</name>
</gene>
<dbReference type="SUPFAM" id="SSF49899">
    <property type="entry name" value="Concanavalin A-like lectins/glucanases"/>
    <property type="match status" value="1"/>
</dbReference>
<protein>
    <submittedName>
        <fullName evidence="1">Uncharacterized protein</fullName>
    </submittedName>
</protein>
<dbReference type="RefSeq" id="WP_040008466.1">
    <property type="nucleotide sequence ID" value="NZ_CP009574.1"/>
</dbReference>
<organism evidence="1 2">
    <name type="scientific">Candidatus Francisella endociliophora</name>
    <dbReference type="NCBI Taxonomy" id="653937"/>
    <lineage>
        <taxon>Bacteria</taxon>
        <taxon>Pseudomonadati</taxon>
        <taxon>Pseudomonadota</taxon>
        <taxon>Gammaproteobacteria</taxon>
        <taxon>Thiotrichales</taxon>
        <taxon>Francisellaceae</taxon>
        <taxon>Francisella</taxon>
    </lineage>
</organism>
<reference evidence="1 2" key="1">
    <citation type="submission" date="2014-10" db="EMBL/GenBank/DDBJ databases">
        <title>Whole genome sequence of Francisella endociliophora strain FSC1006, isolated from a laboratory culture of the marine ciliate Euplotes raikovi.</title>
        <authorList>
            <person name="Granberg M."/>
            <person name="Backman S."/>
            <person name="Lundmark E."/>
            <person name="Nilsson E."/>
            <person name="Karlsson E."/>
            <person name="Thelaus J."/>
            <person name="Ohrman C."/>
            <person name="Larkeryd A."/>
            <person name="Stenberg P."/>
        </authorList>
    </citation>
    <scope>NUCLEOTIDE SEQUENCE [LARGE SCALE GENOMIC DNA]</scope>
    <source>
        <strain evidence="1 2">FSC1006</strain>
    </source>
</reference>
<dbReference type="Proteomes" id="UP000029672">
    <property type="component" value="Chromosome"/>
</dbReference>
<keyword evidence="2" id="KW-1185">Reference proteome</keyword>
<dbReference type="InterPro" id="IPR013783">
    <property type="entry name" value="Ig-like_fold"/>
</dbReference>
<dbReference type="OrthoDB" id="5917852at2"/>
<dbReference type="Gene3D" id="2.60.120.200">
    <property type="match status" value="1"/>
</dbReference>
<accession>A0A097ENC5</accession>
<dbReference type="eggNOG" id="COG4675">
    <property type="taxonomic scope" value="Bacteria"/>
</dbReference>
<dbReference type="EMBL" id="CP009574">
    <property type="protein sequence ID" value="AIT09065.1"/>
    <property type="molecule type" value="Genomic_DNA"/>
</dbReference>
<evidence type="ECO:0000313" key="1">
    <source>
        <dbReference type="EMBL" id="AIT09065.1"/>
    </source>
</evidence>
<sequence>MALFGGSSQKSQVQWVEYYYSLRGVLCLGGVDNITRIKANDKDLFYNTTYDLTASNDITATVGQYDLYGSRDKEGGFVAPIRIKDGHPTQTADNYFGINGKLNNSTSDLLEEPAYLYVTTLSLENAYIGNSSNFGNLEIWAARTQRELDYSDMWYKEKAKVFGGINPVHIIRETLTYYGSPVKGRPVNFNDTNFRAVADRLYDEGLGLSYYITEPTVVQDFIDEICKQADIYLNFNEYTQQYNLVLMRETDPTGAFEISDTNGYLVEFISATQSEAGDAVTQVDIEYTNDDRHDEKDIESAFDTGMFEELGRHNISKITYAGVTKPSIARSLADRELRKLNACPETIEIKATIHADVLNAGNLVIFSFSQRGYSNRGFRVVSKQKTGFLRAKYVTLKLISDLWVDVATIDQTVDPIPVPEQPTEVPSRVDNILYYQMATILGDAEARAKDGSEVAFIHQTINDNNNQYYRLRIDTDTQVDTYDLGAGFLINQDISKIDTVITYSDVYNNSKISTDKYAMLNDEVIYIEAIDYVNKTIIIQRGLLDTYPQEHGTGAYLFATQGNYRANDKYFLNDDLDIKFLTLKNGFELDYTTTTNYDITLDPRYYKPYPPKNIQINGQDPLTTSITVSAEDIKITFSSRNRLTETGALFLNYYDGATTIEYNALNQVVLEFFLSGVSQGTITTQVNTNSITVTQAEVQADIGTDDYDVTATISAIRDGVESYQTFSTDFVFEQIVAPTISAIAPLTTTSTGNIKAIIFDLGSSDIVNLEYQFRYRLQGNTTWIESAWQTGDTYSISGLTEDAAYEYQVSLRDNVLLSSSVSEIRTLLTNSINVGLISHYTMNHFNENIVIDEVGNYNATIYGATETIYGLSFDGIDNYLDFGSSFDISGNELSVAFRAELFTPATVTSLIYFTNDESVGNKPVINAHIPWSDNNIYYDCGYDTTFATNRISKAISTSEWTGVHDWVLQKNAVTGVMEIYIDGVLWHSETGKTAAIINTIYNKLCYYAPQNTYKKAIFSYLRFYSKTLTLTEITALNS</sequence>
<name>A0A097ENC5_9GAMM</name>
<dbReference type="AlphaFoldDB" id="A0A097ENC5"/>
<dbReference type="STRING" id="1547445.LO80_03125"/>
<evidence type="ECO:0000313" key="2">
    <source>
        <dbReference type="Proteomes" id="UP000029672"/>
    </source>
</evidence>
<dbReference type="eggNOG" id="COG4733">
    <property type="taxonomic scope" value="Bacteria"/>
</dbReference>
<dbReference type="KEGG" id="frf:LO80_03125"/>
<proteinExistence type="predicted"/>
<dbReference type="HOGENOM" id="CLU_292988_0_0_6"/>
<dbReference type="InterPro" id="IPR013320">
    <property type="entry name" value="ConA-like_dom_sf"/>
</dbReference>
<dbReference type="Gene3D" id="2.60.40.10">
    <property type="entry name" value="Immunoglobulins"/>
    <property type="match status" value="1"/>
</dbReference>